<reference evidence="18" key="1">
    <citation type="journal article" date="2021" name="J Fungi (Basel)">
        <title>Virulence traits and population genomics of the black yeast Aureobasidium melanogenum.</title>
        <authorList>
            <person name="Cernosa A."/>
            <person name="Sun X."/>
            <person name="Gostincar C."/>
            <person name="Fang C."/>
            <person name="Gunde-Cimerman N."/>
            <person name="Song Z."/>
        </authorList>
    </citation>
    <scope>NUCLEOTIDE SEQUENCE</scope>
    <source>
        <strain evidence="18">EXF-9298</strain>
    </source>
</reference>
<feature type="domain" description="CUE" evidence="17">
    <location>
        <begin position="135"/>
        <end position="178"/>
    </location>
</feature>
<keyword evidence="14" id="KW-0234">DNA repair</keyword>
<evidence type="ECO:0000256" key="1">
    <source>
        <dbReference type="ARBA" id="ARBA00004123"/>
    </source>
</evidence>
<feature type="compositionally biased region" description="Low complexity" evidence="16">
    <location>
        <begin position="386"/>
        <end position="396"/>
    </location>
</feature>
<feature type="compositionally biased region" description="Low complexity" evidence="16">
    <location>
        <begin position="484"/>
        <end position="495"/>
    </location>
</feature>
<feature type="compositionally biased region" description="Low complexity" evidence="16">
    <location>
        <begin position="105"/>
        <end position="116"/>
    </location>
</feature>
<protein>
    <recommendedName>
        <fullName evidence="5">RNA polymerase II degradation factor 1</fullName>
    </recommendedName>
</protein>
<dbReference type="GO" id="GO:0003677">
    <property type="term" value="F:DNA binding"/>
    <property type="evidence" value="ECO:0007669"/>
    <property type="project" value="UniProtKB-KW"/>
</dbReference>
<evidence type="ECO:0000313" key="19">
    <source>
        <dbReference type="Proteomes" id="UP000729357"/>
    </source>
</evidence>
<feature type="compositionally biased region" description="Basic and acidic residues" evidence="16">
    <location>
        <begin position="70"/>
        <end position="80"/>
    </location>
</feature>
<keyword evidence="11" id="KW-0832">Ubl conjugation</keyword>
<evidence type="ECO:0000256" key="4">
    <source>
        <dbReference type="ARBA" id="ARBA00005491"/>
    </source>
</evidence>
<feature type="compositionally biased region" description="Polar residues" evidence="16">
    <location>
        <begin position="874"/>
        <end position="883"/>
    </location>
</feature>
<dbReference type="GO" id="GO:0005737">
    <property type="term" value="C:cytoplasm"/>
    <property type="evidence" value="ECO:0007669"/>
    <property type="project" value="UniProtKB-SubCell"/>
</dbReference>
<dbReference type="Proteomes" id="UP000729357">
    <property type="component" value="Unassembled WGS sequence"/>
</dbReference>
<organism evidence="18 19">
    <name type="scientific">Aureobasidium melanogenum</name>
    <name type="common">Aureobasidium pullulans var. melanogenum</name>
    <dbReference type="NCBI Taxonomy" id="46634"/>
    <lineage>
        <taxon>Eukaryota</taxon>
        <taxon>Fungi</taxon>
        <taxon>Dikarya</taxon>
        <taxon>Ascomycota</taxon>
        <taxon>Pezizomycotina</taxon>
        <taxon>Dothideomycetes</taxon>
        <taxon>Dothideomycetidae</taxon>
        <taxon>Dothideales</taxon>
        <taxon>Saccotheciaceae</taxon>
        <taxon>Aureobasidium</taxon>
    </lineage>
</organism>
<accession>A0A9P8JQV1</accession>
<feature type="compositionally biased region" description="Gly residues" evidence="16">
    <location>
        <begin position="238"/>
        <end position="247"/>
    </location>
</feature>
<evidence type="ECO:0000256" key="7">
    <source>
        <dbReference type="ARBA" id="ARBA00022490"/>
    </source>
</evidence>
<feature type="compositionally biased region" description="Polar residues" evidence="16">
    <location>
        <begin position="641"/>
        <end position="650"/>
    </location>
</feature>
<keyword evidence="13" id="KW-0238">DNA-binding</keyword>
<comment type="caution">
    <text evidence="18">The sequence shown here is derived from an EMBL/GenBank/DDBJ whole genome shotgun (WGS) entry which is preliminary data.</text>
</comment>
<dbReference type="GO" id="GO:0005634">
    <property type="term" value="C:nucleus"/>
    <property type="evidence" value="ECO:0007669"/>
    <property type="project" value="UniProtKB-SubCell"/>
</dbReference>
<feature type="compositionally biased region" description="Low complexity" evidence="16">
    <location>
        <begin position="893"/>
        <end position="914"/>
    </location>
</feature>
<feature type="compositionally biased region" description="Low complexity" evidence="16">
    <location>
        <begin position="405"/>
        <end position="433"/>
    </location>
</feature>
<dbReference type="GO" id="GO:0043130">
    <property type="term" value="F:ubiquitin binding"/>
    <property type="evidence" value="ECO:0007669"/>
    <property type="project" value="InterPro"/>
</dbReference>
<feature type="compositionally biased region" description="Low complexity" evidence="16">
    <location>
        <begin position="983"/>
        <end position="992"/>
    </location>
</feature>
<feature type="region of interest" description="Disordered" evidence="16">
    <location>
        <begin position="69"/>
        <end position="117"/>
    </location>
</feature>
<feature type="region of interest" description="Disordered" evidence="16">
    <location>
        <begin position="1"/>
        <end position="43"/>
    </location>
</feature>
<keyword evidence="10" id="KW-0833">Ubl conjugation pathway</keyword>
<feature type="compositionally biased region" description="Polar residues" evidence="16">
    <location>
        <begin position="20"/>
        <end position="34"/>
    </location>
</feature>
<dbReference type="Pfam" id="PF02845">
    <property type="entry name" value="CUE"/>
    <property type="match status" value="1"/>
</dbReference>
<keyword evidence="19" id="KW-1185">Reference proteome</keyword>
<evidence type="ECO:0000313" key="18">
    <source>
        <dbReference type="EMBL" id="KAG9974606.1"/>
    </source>
</evidence>
<evidence type="ECO:0000256" key="5">
    <source>
        <dbReference type="ARBA" id="ARBA00020536"/>
    </source>
</evidence>
<evidence type="ECO:0000256" key="3">
    <source>
        <dbReference type="ARBA" id="ARBA00004574"/>
    </source>
</evidence>
<feature type="compositionally biased region" description="Low complexity" evidence="16">
    <location>
        <begin position="760"/>
        <end position="775"/>
    </location>
</feature>
<dbReference type="PROSITE" id="PS51140">
    <property type="entry name" value="CUE"/>
    <property type="match status" value="1"/>
</dbReference>
<feature type="compositionally biased region" description="Low complexity" evidence="16">
    <location>
        <begin position="619"/>
        <end position="640"/>
    </location>
</feature>
<evidence type="ECO:0000256" key="14">
    <source>
        <dbReference type="ARBA" id="ARBA00023204"/>
    </source>
</evidence>
<dbReference type="AlphaFoldDB" id="A0A9P8JQV1"/>
<feature type="compositionally biased region" description="Polar residues" evidence="16">
    <location>
        <begin position="853"/>
        <end position="865"/>
    </location>
</feature>
<reference evidence="18" key="2">
    <citation type="submission" date="2021-08" db="EMBL/GenBank/DDBJ databases">
        <authorList>
            <person name="Gostincar C."/>
            <person name="Sun X."/>
            <person name="Song Z."/>
            <person name="Gunde-Cimerman N."/>
        </authorList>
    </citation>
    <scope>NUCLEOTIDE SEQUENCE</scope>
    <source>
        <strain evidence="18">EXF-9298</strain>
    </source>
</reference>
<evidence type="ECO:0000256" key="8">
    <source>
        <dbReference type="ARBA" id="ARBA00022553"/>
    </source>
</evidence>
<feature type="region of interest" description="Disordered" evidence="16">
    <location>
        <begin position="182"/>
        <end position="504"/>
    </location>
</feature>
<comment type="similarity">
    <text evidence="4">Belongs to the DEF1 family.</text>
</comment>
<feature type="non-terminal residue" evidence="18">
    <location>
        <position position="1"/>
    </location>
</feature>
<sequence>MTELHSAPSLKAAHRHNQESDPLTTPKSVTNNLPPTLYSAACPCQSPQSLSLDPLRLVPLTLSCLSAQDSRSHTMSDFDSRPVASRGRSSTRGGRASHPRGAPRQSQTSSNANSSSVQFDDAFDEQGELGNMKKTYSTQLSFMRDMFPDWTDDDLVFAIAEADGDVQIVIDRITQGNVSQFAQVPKKGKDRARSKAKETSAAAGADQATTPLRGGRGRGGFESSRGGRGRGTDRGRGGFRGVRGGHAAGTDSFPKDTAAVSVPTTESPAWDNVAAEPAAPLAWDTPATTESGAWGNATAADSTPTAVPDVAKSAALPESSGKKTWASMFAKPKPPPVPVVPKQPTQAAAPAAVAEPTPAPAELTEQTESSSTVPQNTVPEPTQQLEPEVAPAAVEEQPTEIAQTETAPIASEPSPAAAEPSASAEADLSSAHAPLTEDNLEHLPDTSIKPATQTVASTVGSIDPRVATPATSQQQAPIGRPPMGGYAASAYRAAGTPNRNSSYQRRVLEQQEAVVMPGHNAVDRAAVQFGSMGLNGEPDSLDVDEEREEPETRTQPPQQSPPSQPRASLPPAPRQPALSQESSIHDNVPTPKQAPGLPPVPQQSFGGHQDASPIGSLPQESSQSQGYGQYSRYGQSGMQQPDMSAQSQKSFDPFSHQAPSTAYDHYSQHSAQQHQPFGGFSSAPSDYSQYYTADQQRNAYQSYYGGSYGQQASQSQDNTANQQRSTSGFGSGPSDSTFSASQTPQQSRYGEAPGSGHNTPAPSNSQAPSAAPSAAMHQQPHSGYNPAYPYGHPYYQSPYHAAYQNQFGYQQPAYGSPFGGKGGMYGQPHGYGMNSGSSYDHSASPANAGGFNAQPSMQSRDSGISSGLGDYGRSSAQPSNLSSGFGGMSEPFGRSQSGYQGQSQGYSQQQSTGQADDLKPFGESKTSGPSPGLGQPGRPSSAANSVGGQTPSTTLPPPQSYQAGFGGYPGFNSQYGLGGLGGQSHQQQQQQQGGYGGYGSGFGNSYYGARGGWGGNYGGH</sequence>
<keyword evidence="8" id="KW-0597">Phosphoprotein</keyword>
<gene>
    <name evidence="18" type="ORF">KCU98_g11876</name>
</gene>
<feature type="compositionally biased region" description="Low complexity" evidence="16">
    <location>
        <begin position="342"/>
        <end position="368"/>
    </location>
</feature>
<evidence type="ECO:0000256" key="2">
    <source>
        <dbReference type="ARBA" id="ARBA00004496"/>
    </source>
</evidence>
<keyword evidence="9" id="KW-0227">DNA damage</keyword>
<evidence type="ECO:0000256" key="11">
    <source>
        <dbReference type="ARBA" id="ARBA00022843"/>
    </source>
</evidence>
<dbReference type="GO" id="GO:0006281">
    <property type="term" value="P:DNA repair"/>
    <property type="evidence" value="ECO:0007669"/>
    <property type="project" value="UniProtKB-KW"/>
</dbReference>
<dbReference type="GO" id="GO:0000781">
    <property type="term" value="C:chromosome, telomeric region"/>
    <property type="evidence" value="ECO:0007669"/>
    <property type="project" value="UniProtKB-SubCell"/>
</dbReference>
<keyword evidence="6" id="KW-0158">Chromosome</keyword>
<evidence type="ECO:0000256" key="15">
    <source>
        <dbReference type="ARBA" id="ARBA00023242"/>
    </source>
</evidence>
<feature type="compositionally biased region" description="Pro residues" evidence="16">
    <location>
        <begin position="332"/>
        <end position="341"/>
    </location>
</feature>
<keyword evidence="7" id="KW-0963">Cytoplasm</keyword>
<feature type="compositionally biased region" description="Polar residues" evidence="16">
    <location>
        <begin position="836"/>
        <end position="845"/>
    </location>
</feature>
<feature type="compositionally biased region" description="Pro residues" evidence="16">
    <location>
        <begin position="558"/>
        <end position="574"/>
    </location>
</feature>
<dbReference type="PANTHER" id="PTHR16308:SF13">
    <property type="entry name" value="PROTEIN LINGERER"/>
    <property type="match status" value="1"/>
</dbReference>
<feature type="compositionally biased region" description="Low complexity" evidence="16">
    <location>
        <begin position="699"/>
        <end position="716"/>
    </location>
</feature>
<evidence type="ECO:0000259" key="17">
    <source>
        <dbReference type="PROSITE" id="PS51140"/>
    </source>
</evidence>
<evidence type="ECO:0000256" key="9">
    <source>
        <dbReference type="ARBA" id="ARBA00022763"/>
    </source>
</evidence>
<dbReference type="EMBL" id="JAHFXS010001965">
    <property type="protein sequence ID" value="KAG9974606.1"/>
    <property type="molecule type" value="Genomic_DNA"/>
</dbReference>
<dbReference type="InterPro" id="IPR051833">
    <property type="entry name" value="TC-DDR_regulator"/>
</dbReference>
<dbReference type="PANTHER" id="PTHR16308">
    <property type="entry name" value="UBIQUITIN ASSOCIATED PROTEIN 2-LIKE/LINGERER"/>
    <property type="match status" value="1"/>
</dbReference>
<evidence type="ECO:0000256" key="16">
    <source>
        <dbReference type="SAM" id="MobiDB-lite"/>
    </source>
</evidence>
<feature type="compositionally biased region" description="Polar residues" evidence="16">
    <location>
        <begin position="449"/>
        <end position="460"/>
    </location>
</feature>
<comment type="subcellular location">
    <subcellularLocation>
        <location evidence="3">Chromosome</location>
        <location evidence="3">Telomere</location>
    </subcellularLocation>
    <subcellularLocation>
        <location evidence="2">Cytoplasm</location>
    </subcellularLocation>
    <subcellularLocation>
        <location evidence="1">Nucleus</location>
    </subcellularLocation>
</comment>
<feature type="compositionally biased region" description="Low complexity" evidence="16">
    <location>
        <begin position="84"/>
        <end position="96"/>
    </location>
</feature>
<dbReference type="InterPro" id="IPR041803">
    <property type="entry name" value="DEF1_CUE"/>
</dbReference>
<keyword evidence="15" id="KW-0539">Nucleus</keyword>
<feature type="compositionally biased region" description="Polar residues" evidence="16">
    <location>
        <begin position="717"/>
        <end position="748"/>
    </location>
</feature>
<feature type="compositionally biased region" description="Polar residues" evidence="16">
    <location>
        <begin position="369"/>
        <end position="385"/>
    </location>
</feature>
<feature type="region of interest" description="Disordered" evidence="16">
    <location>
        <begin position="526"/>
        <end position="789"/>
    </location>
</feature>
<dbReference type="CDD" id="cd14368">
    <property type="entry name" value="CUE_DEF1_like"/>
    <property type="match status" value="1"/>
</dbReference>
<keyword evidence="12" id="KW-0779">Telomere</keyword>
<name>A0A9P8JQV1_AURME</name>
<dbReference type="InterPro" id="IPR003892">
    <property type="entry name" value="CUE"/>
</dbReference>
<evidence type="ECO:0000256" key="6">
    <source>
        <dbReference type="ARBA" id="ARBA00022454"/>
    </source>
</evidence>
<feature type="compositionally biased region" description="Polar residues" evidence="16">
    <location>
        <begin position="682"/>
        <end position="698"/>
    </location>
</feature>
<feature type="region of interest" description="Disordered" evidence="16">
    <location>
        <begin position="836"/>
        <end position="1001"/>
    </location>
</feature>
<evidence type="ECO:0000256" key="12">
    <source>
        <dbReference type="ARBA" id="ARBA00022895"/>
    </source>
</evidence>
<feature type="compositionally biased region" description="Acidic residues" evidence="16">
    <location>
        <begin position="539"/>
        <end position="549"/>
    </location>
</feature>
<evidence type="ECO:0000256" key="13">
    <source>
        <dbReference type="ARBA" id="ARBA00023125"/>
    </source>
</evidence>
<proteinExistence type="inferred from homology"/>
<evidence type="ECO:0000256" key="10">
    <source>
        <dbReference type="ARBA" id="ARBA00022786"/>
    </source>
</evidence>